<reference evidence="2 3" key="1">
    <citation type="submission" date="2020-06" db="EMBL/GenBank/DDBJ databases">
        <title>Draft genome sequence of Candidatus Phytoplasma pruni (X-disease group, subgroup 16SrIII-B) strain ChTDIII from Argentina.</title>
        <authorList>
            <person name="Fernandez F.D."/>
            <person name="Zuebert C."/>
            <person name="Huettel B."/>
            <person name="Kube M."/>
            <person name="Conci L.R."/>
        </authorList>
    </citation>
    <scope>NUCLEOTIDE SEQUENCE [LARGE SCALE GENOMIC DNA]</scope>
    <source>
        <strain evidence="2 3">ChTDIII</strain>
    </source>
</reference>
<accession>A0A851HFX3</accession>
<evidence type="ECO:0000313" key="2">
    <source>
        <dbReference type="EMBL" id="NWN45530.1"/>
    </source>
</evidence>
<feature type="transmembrane region" description="Helical" evidence="1">
    <location>
        <begin position="12"/>
        <end position="31"/>
    </location>
</feature>
<keyword evidence="1" id="KW-1133">Transmembrane helix</keyword>
<organism evidence="2 3">
    <name type="scientific">Candidatus Phytoplasma pruni</name>
    <dbReference type="NCBI Taxonomy" id="479893"/>
    <lineage>
        <taxon>Bacteria</taxon>
        <taxon>Bacillati</taxon>
        <taxon>Mycoplasmatota</taxon>
        <taxon>Mollicutes</taxon>
        <taxon>Acholeplasmatales</taxon>
        <taxon>Acholeplasmataceae</taxon>
        <taxon>Candidatus Phytoplasma</taxon>
        <taxon>16SrIII (X-disease group)</taxon>
    </lineage>
</organism>
<dbReference type="Proteomes" id="UP000568109">
    <property type="component" value="Unassembled WGS sequence"/>
</dbReference>
<dbReference type="EMBL" id="JABUOH010000009">
    <property type="protein sequence ID" value="NWN45530.1"/>
    <property type="molecule type" value="Genomic_DNA"/>
</dbReference>
<evidence type="ECO:0000256" key="1">
    <source>
        <dbReference type="SAM" id="Phobius"/>
    </source>
</evidence>
<sequence>MNLKKLIKSKRFIVLSISTLLLSAIIGYFIFKSKNQPNVSITSTPLTEKELNPTDSQSYHSALQKWLRESPIQGDTFYTGDEIRGKLGKSNRTLYDVKGNTHSYVYNEGIFYDDWQIDGKDCRRKYENKLHTTPPPTPPKDIKIDYYNTGAVNE</sequence>
<evidence type="ECO:0000313" key="3">
    <source>
        <dbReference type="Proteomes" id="UP000568109"/>
    </source>
</evidence>
<proteinExistence type="predicted"/>
<dbReference type="AlphaFoldDB" id="A0A851HFX3"/>
<name>A0A851HFX3_9MOLU</name>
<protein>
    <submittedName>
        <fullName evidence="2">Uncharacterized protein</fullName>
    </submittedName>
</protein>
<comment type="caution">
    <text evidence="2">The sequence shown here is derived from an EMBL/GenBank/DDBJ whole genome shotgun (WGS) entry which is preliminary data.</text>
</comment>
<keyword evidence="3" id="KW-1185">Reference proteome</keyword>
<gene>
    <name evidence="2" type="ORF">HR065_00325</name>
</gene>
<dbReference type="RefSeq" id="WP_178733932.1">
    <property type="nucleotide sequence ID" value="NZ_JABUOH010000009.1"/>
</dbReference>
<keyword evidence="1" id="KW-0812">Transmembrane</keyword>
<keyword evidence="1" id="KW-0472">Membrane</keyword>